<dbReference type="PANTHER" id="PTHR10039:SF5">
    <property type="entry name" value="NACHT DOMAIN-CONTAINING PROTEIN"/>
    <property type="match status" value="1"/>
</dbReference>
<feature type="region of interest" description="Disordered" evidence="2">
    <location>
        <begin position="1071"/>
        <end position="1106"/>
    </location>
</feature>
<dbReference type="AlphaFoldDB" id="W3XM01"/>
<dbReference type="RefSeq" id="XP_007827688.1">
    <property type="nucleotide sequence ID" value="XM_007829497.1"/>
</dbReference>
<proteinExistence type="predicted"/>
<feature type="domain" description="Nephrocystin 3-like N-terminal" evidence="3">
    <location>
        <begin position="258"/>
        <end position="425"/>
    </location>
</feature>
<organism evidence="5 6">
    <name type="scientific">Pestalotiopsis fici (strain W106-1 / CGMCC3.15140)</name>
    <dbReference type="NCBI Taxonomy" id="1229662"/>
    <lineage>
        <taxon>Eukaryota</taxon>
        <taxon>Fungi</taxon>
        <taxon>Dikarya</taxon>
        <taxon>Ascomycota</taxon>
        <taxon>Pezizomycotina</taxon>
        <taxon>Sordariomycetes</taxon>
        <taxon>Xylariomycetidae</taxon>
        <taxon>Amphisphaeriales</taxon>
        <taxon>Sporocadaceae</taxon>
        <taxon>Pestalotiopsis</taxon>
    </lineage>
</organism>
<feature type="compositionally biased region" description="Basic and acidic residues" evidence="2">
    <location>
        <begin position="1084"/>
        <end position="1106"/>
    </location>
</feature>
<dbReference type="OrthoDB" id="443402at2759"/>
<evidence type="ECO:0008006" key="7">
    <source>
        <dbReference type="Google" id="ProtNLM"/>
    </source>
</evidence>
<dbReference type="Proteomes" id="UP000030651">
    <property type="component" value="Unassembled WGS sequence"/>
</dbReference>
<evidence type="ECO:0000256" key="2">
    <source>
        <dbReference type="SAM" id="MobiDB-lite"/>
    </source>
</evidence>
<dbReference type="Pfam" id="PF25053">
    <property type="entry name" value="DUF7791"/>
    <property type="match status" value="1"/>
</dbReference>
<gene>
    <name evidence="5" type="ORF">PFICI_00916</name>
</gene>
<dbReference type="HOGENOM" id="CLU_002341_6_1_1"/>
<evidence type="ECO:0000259" key="3">
    <source>
        <dbReference type="Pfam" id="PF24883"/>
    </source>
</evidence>
<dbReference type="Gene3D" id="3.40.50.300">
    <property type="entry name" value="P-loop containing nucleotide triphosphate hydrolases"/>
    <property type="match status" value="1"/>
</dbReference>
<evidence type="ECO:0000313" key="6">
    <source>
        <dbReference type="Proteomes" id="UP000030651"/>
    </source>
</evidence>
<evidence type="ECO:0000256" key="1">
    <source>
        <dbReference type="ARBA" id="ARBA00022737"/>
    </source>
</evidence>
<dbReference type="GeneID" id="19265929"/>
<evidence type="ECO:0000259" key="4">
    <source>
        <dbReference type="Pfam" id="PF25053"/>
    </source>
</evidence>
<dbReference type="Pfam" id="PF24883">
    <property type="entry name" value="NPHP3_N"/>
    <property type="match status" value="1"/>
</dbReference>
<evidence type="ECO:0000313" key="5">
    <source>
        <dbReference type="EMBL" id="ETS87088.1"/>
    </source>
</evidence>
<dbReference type="SUPFAM" id="SSF52540">
    <property type="entry name" value="P-loop containing nucleoside triphosphate hydrolases"/>
    <property type="match status" value="1"/>
</dbReference>
<name>W3XM01_PESFW</name>
<dbReference type="InterPro" id="IPR027417">
    <property type="entry name" value="P-loop_NTPase"/>
</dbReference>
<dbReference type="EMBL" id="KI912109">
    <property type="protein sequence ID" value="ETS87088.1"/>
    <property type="molecule type" value="Genomic_DNA"/>
</dbReference>
<keyword evidence="1" id="KW-0677">Repeat</keyword>
<dbReference type="InParanoid" id="W3XM01"/>
<sequence>MEPITALAFAGNVLQFVEFAFKIARAGHAFYRTEDGSEGGLELEDVYERLQALSGQLSLTINNGMSRDEKAVAELGTSCRADCDHLLQIIQTLRSQGQKWKSFRSAVRYVWKDKQEIEALQSRLRDKQQILNLHISSITSKTLKRLDGDFQRLSELNAKNEVDHELRLDKICQSLEEIKDMLSSAHGANQSISASDVETLASQLSQVSLSERDVAKEQAILYSLDYERRSARYEAISEAHKATFNWVFDDVERKGLGAEKFLDWIKTSGEVFWISGKPGSGKSTFMKFVAGHEQILKAASLWSDPDEVIIASHYFWKAGESMQKSQAGFLQGLLYDILRQKPHITQAICGRQWGLSVPNAHLQRWTLQDLQQSFDTLSTNDSLKLKIVLFVDGLDEYEGDHIDLCLFLKDLARNSSNIKICAASRPENAFEDSFGSDLSHRINIHELTSNDVLRYSQSRLTEHPRWTQITKESRDLQSVCQDIANRAQGVFLWVKLVTQSLRDGMTGYDTAEELESRLDSLPSDLESLYRHLLLSVDPQYHQKMAEILLMMSDMGGSQHWELFVMHEKSYQDVRYAHKITLPNLDQRESAQEILDEWESERITLTRRLMSRCRGLLEIKDQNVEWIHRTAHDFIKSDEMQNYLGGKCRPNFNSAMAELRARVACVTTTDGVLPGNMQIRHLLSRNRSRILLNLQCITFRIWDYYSGAPLLGRTEELEAFDLLDRLAQKLLPHMDGIRGKTGVSMDQEIPIGKLTEVRNHALIRPIDHELVPEFVLANCLRYGLHKLRMDPDYFRYSTVPALRIVLEIYVDGATERAEITYELLKNGYELNRGFLLVHEAVTYSFLDERATYSEVEPYNLKTPWICYIEAIGLSSTYGSCRHVEKMLHWYRWQKLHIFGIVNGTEPFENRRSSKHFIHNLSHGFLSKLLHYGADPNAQSTPFTTAWTSFVCAGVTQHELLQAENAYLEALDGFLQNGTDLGASTIGLTLDPGSTRTRLPWKMITGWDMFCEHLEHEALKHDDKRMLPFTAKITTRMIKYAIHTQWPFGRLAEILAKVFPNDLRAPMMQLIEQTPTGQSRKRRAHCSPDLDRLGKHPRIEDVTEAERV</sequence>
<dbReference type="InterPro" id="IPR056693">
    <property type="entry name" value="DUF7791"/>
</dbReference>
<reference evidence="6" key="1">
    <citation type="journal article" date="2015" name="BMC Genomics">
        <title>Genomic and transcriptomic analysis of the endophytic fungus Pestalotiopsis fici reveals its lifestyle and high potential for synthesis of natural products.</title>
        <authorList>
            <person name="Wang X."/>
            <person name="Zhang X."/>
            <person name="Liu L."/>
            <person name="Xiang M."/>
            <person name="Wang W."/>
            <person name="Sun X."/>
            <person name="Che Y."/>
            <person name="Guo L."/>
            <person name="Liu G."/>
            <person name="Guo L."/>
            <person name="Wang C."/>
            <person name="Yin W.B."/>
            <person name="Stadler M."/>
            <person name="Zhang X."/>
            <person name="Liu X."/>
        </authorList>
    </citation>
    <scope>NUCLEOTIDE SEQUENCE [LARGE SCALE GENOMIC DNA]</scope>
    <source>
        <strain evidence="6">W106-1 / CGMCC3.15140</strain>
    </source>
</reference>
<dbReference type="InterPro" id="IPR056884">
    <property type="entry name" value="NPHP3-like_N"/>
</dbReference>
<protein>
    <recommendedName>
        <fullName evidence="7">NACHT domain-containing protein</fullName>
    </recommendedName>
</protein>
<keyword evidence="6" id="KW-1185">Reference proteome</keyword>
<feature type="domain" description="DUF7791" evidence="4">
    <location>
        <begin position="535"/>
        <end position="669"/>
    </location>
</feature>
<dbReference type="eggNOG" id="ENOG502SHWY">
    <property type="taxonomic scope" value="Eukaryota"/>
</dbReference>
<accession>W3XM01</accession>
<dbReference type="PANTHER" id="PTHR10039">
    <property type="entry name" value="AMELOGENIN"/>
    <property type="match status" value="1"/>
</dbReference>
<dbReference type="KEGG" id="pfy:PFICI_00916"/>